<evidence type="ECO:0000256" key="1">
    <source>
        <dbReference type="SAM" id="MobiDB-lite"/>
    </source>
</evidence>
<sequence>MSSRCKHVLRIGPDNNNEEAKTEGWWWGDWANYPHPPDTHWGASRGRAGGTRDRSTPRDVGILLFRSDMVAVETGVQLLCLSLPWTHSQPLN</sequence>
<feature type="region of interest" description="Disordered" evidence="1">
    <location>
        <begin position="38"/>
        <end position="57"/>
    </location>
</feature>
<dbReference type="AlphaFoldDB" id="A0AAW0SZG0"/>
<keyword evidence="3" id="KW-1185">Reference proteome</keyword>
<evidence type="ECO:0000313" key="2">
    <source>
        <dbReference type="EMBL" id="KAK8380115.1"/>
    </source>
</evidence>
<organism evidence="2 3">
    <name type="scientific">Scylla paramamosain</name>
    <name type="common">Mud crab</name>
    <dbReference type="NCBI Taxonomy" id="85552"/>
    <lineage>
        <taxon>Eukaryota</taxon>
        <taxon>Metazoa</taxon>
        <taxon>Ecdysozoa</taxon>
        <taxon>Arthropoda</taxon>
        <taxon>Crustacea</taxon>
        <taxon>Multicrustacea</taxon>
        <taxon>Malacostraca</taxon>
        <taxon>Eumalacostraca</taxon>
        <taxon>Eucarida</taxon>
        <taxon>Decapoda</taxon>
        <taxon>Pleocyemata</taxon>
        <taxon>Brachyura</taxon>
        <taxon>Eubrachyura</taxon>
        <taxon>Portunoidea</taxon>
        <taxon>Portunidae</taxon>
        <taxon>Portuninae</taxon>
        <taxon>Scylla</taxon>
    </lineage>
</organism>
<reference evidence="2 3" key="1">
    <citation type="submission" date="2023-03" db="EMBL/GenBank/DDBJ databases">
        <title>High-quality genome of Scylla paramamosain provides insights in environmental adaptation.</title>
        <authorList>
            <person name="Zhang L."/>
        </authorList>
    </citation>
    <scope>NUCLEOTIDE SEQUENCE [LARGE SCALE GENOMIC DNA]</scope>
    <source>
        <strain evidence="2">LZ_2023a</strain>
        <tissue evidence="2">Muscle</tissue>
    </source>
</reference>
<gene>
    <name evidence="2" type="ORF">O3P69_016630</name>
</gene>
<feature type="region of interest" description="Disordered" evidence="1">
    <location>
        <begin position="1"/>
        <end position="20"/>
    </location>
</feature>
<protein>
    <submittedName>
        <fullName evidence="2">Uncharacterized protein</fullName>
    </submittedName>
</protein>
<name>A0AAW0SZG0_SCYPA</name>
<dbReference type="EMBL" id="JARAKH010000042">
    <property type="protein sequence ID" value="KAK8380115.1"/>
    <property type="molecule type" value="Genomic_DNA"/>
</dbReference>
<dbReference type="Proteomes" id="UP001487740">
    <property type="component" value="Unassembled WGS sequence"/>
</dbReference>
<evidence type="ECO:0000313" key="3">
    <source>
        <dbReference type="Proteomes" id="UP001487740"/>
    </source>
</evidence>
<proteinExistence type="predicted"/>
<accession>A0AAW0SZG0</accession>
<comment type="caution">
    <text evidence="2">The sequence shown here is derived from an EMBL/GenBank/DDBJ whole genome shotgun (WGS) entry which is preliminary data.</text>
</comment>